<evidence type="ECO:0000256" key="9">
    <source>
        <dbReference type="SAM" id="MobiDB-lite"/>
    </source>
</evidence>
<evidence type="ECO:0000256" key="4">
    <source>
        <dbReference type="ARBA" id="ARBA00022490"/>
    </source>
</evidence>
<reference evidence="11" key="1">
    <citation type="submission" date="2022-03" db="EMBL/GenBank/DDBJ databases">
        <authorList>
            <person name="Lindestad O."/>
        </authorList>
    </citation>
    <scope>NUCLEOTIDE SEQUENCE</scope>
</reference>
<dbReference type="GO" id="GO:0006890">
    <property type="term" value="P:retrograde vesicle-mediated transport, Golgi to endoplasmic reticulum"/>
    <property type="evidence" value="ECO:0007669"/>
    <property type="project" value="UniProtKB-UniRule"/>
</dbReference>
<dbReference type="EMBL" id="CAKXAJ010025452">
    <property type="protein sequence ID" value="CAH2239726.1"/>
    <property type="molecule type" value="Genomic_DNA"/>
</dbReference>
<evidence type="ECO:0000256" key="3">
    <source>
        <dbReference type="ARBA" id="ARBA00022448"/>
    </source>
</evidence>
<protein>
    <recommendedName>
        <fullName evidence="6">Coatomer subunit delta</fullName>
    </recommendedName>
</protein>
<dbReference type="CDD" id="cd14830">
    <property type="entry name" value="Delta_COP_N"/>
    <property type="match status" value="1"/>
</dbReference>
<accession>A0A8S4RQ51</accession>
<evidence type="ECO:0000256" key="7">
    <source>
        <dbReference type="RuleBase" id="RU366052"/>
    </source>
</evidence>
<keyword evidence="12" id="KW-1185">Reference proteome</keyword>
<dbReference type="GO" id="GO:0000139">
    <property type="term" value="C:Golgi membrane"/>
    <property type="evidence" value="ECO:0007669"/>
    <property type="project" value="UniProtKB-SubCell"/>
</dbReference>
<dbReference type="InterPro" id="IPR011012">
    <property type="entry name" value="Longin-like_dom_sf"/>
</dbReference>
<feature type="compositionally biased region" description="Low complexity" evidence="9">
    <location>
        <begin position="182"/>
        <end position="212"/>
    </location>
</feature>
<dbReference type="Proteomes" id="UP000838756">
    <property type="component" value="Unassembled WGS sequence"/>
</dbReference>
<comment type="similarity">
    <text evidence="1 6">Belongs to the adaptor complexes medium subunit family. Delta-COP subfamily.</text>
</comment>
<evidence type="ECO:0000256" key="1">
    <source>
        <dbReference type="ARBA" id="ARBA00010516"/>
    </source>
</evidence>
<evidence type="ECO:0000313" key="11">
    <source>
        <dbReference type="EMBL" id="CAH2239726.1"/>
    </source>
</evidence>
<keyword evidence="8" id="KW-0175">Coiled coil</keyword>
<gene>
    <name evidence="11" type="primary">jg6795</name>
    <name evidence="11" type="ORF">PAEG_LOCUS16385</name>
</gene>
<dbReference type="OrthoDB" id="10266042at2759"/>
<dbReference type="FunFam" id="3.30.450.60:FF:000003">
    <property type="entry name" value="Coatomer subunit delta"/>
    <property type="match status" value="1"/>
</dbReference>
<dbReference type="Pfam" id="PF01217">
    <property type="entry name" value="Clat_adaptor_s"/>
    <property type="match status" value="1"/>
</dbReference>
<dbReference type="SUPFAM" id="SSF64356">
    <property type="entry name" value="SNARE-like"/>
    <property type="match status" value="1"/>
</dbReference>
<dbReference type="GO" id="GO:0015031">
    <property type="term" value="P:protein transport"/>
    <property type="evidence" value="ECO:0007669"/>
    <property type="project" value="UniProtKB-KW"/>
</dbReference>
<dbReference type="AlphaFoldDB" id="A0A8S4RQ51"/>
<keyword evidence="6" id="KW-0931">ER-Golgi transport</keyword>
<dbReference type="GO" id="GO:0006888">
    <property type="term" value="P:endoplasmic reticulum to Golgi vesicle-mediated transport"/>
    <property type="evidence" value="ECO:0007669"/>
    <property type="project" value="TreeGrafter"/>
</dbReference>
<evidence type="ECO:0000256" key="5">
    <source>
        <dbReference type="ARBA" id="ARBA00022927"/>
    </source>
</evidence>
<comment type="subcellular location">
    <subcellularLocation>
        <location evidence="6 7">Cytoplasm</location>
    </subcellularLocation>
    <subcellularLocation>
        <location evidence="6 7">Cytoplasmic vesicle</location>
        <location evidence="6 7">COPI-coated vesicle membrane</location>
        <topology evidence="6 7">Peripheral membrane protein</topology>
        <orientation evidence="6 7">Cytoplasmic side</orientation>
    </subcellularLocation>
    <subcellularLocation>
        <location evidence="6 7">Golgi apparatus membrane</location>
        <topology evidence="6 7">Peripheral membrane protein</topology>
        <orientation evidence="6 7">Cytoplasmic side</orientation>
    </subcellularLocation>
</comment>
<keyword evidence="6" id="KW-0333">Golgi apparatus</keyword>
<dbReference type="GO" id="GO:0030126">
    <property type="term" value="C:COPI vesicle coat"/>
    <property type="evidence" value="ECO:0007669"/>
    <property type="project" value="UniProtKB-UniRule"/>
</dbReference>
<name>A0A8S4RQ51_9NEOP</name>
<evidence type="ECO:0000259" key="10">
    <source>
        <dbReference type="Pfam" id="PF01217"/>
    </source>
</evidence>
<sequence length="543" mass="61512">MVLIAATVCTKSGKALVSRQFVEMTKARIEGLLTAFPKLMTGGRQHTFVETESVRYVYQPLDKLYMLLITTKASNILEDLETLRLFSRVVPEYCTQLTEAEVLNQAFNLLFAFDEIVALGYRESVNLAQVRSFVEMDSHEEKIYQAVRQTQEREAANRMRERAKELQRERLEAAKRGLPTRSSSGFGSGFSSSTISSSAVTEPITEKIPTTPVRDTSGNPSVVVHQWEGSYTQKGRSIIWSIPVINGQQKSGTLEFTVTPAIPNDFFPLSVTWTSDTSLALIAATKVTQAEDGSSADYSQDVSFHADNLKISHASLIYQDHHLKPKAFVLPTKETKQMYDDIGFIVVHDEFPGKWKTVELFDGKRTDGVFRWFGNLVFDDFEHKVVGYAKFKTDESVLVWKRPYYLTQLKVHVSLNLCPEILIYNQRMDGFAVPCYHSCTLAQFEGKTSKRHPRCNNYHGSEGSAIINLKTNKLLGIATWGAYFNKYELPVGFSVPNSDIFYEDKFCAEKIRDHSDFIVDPGFYQELCDGNSRRSLISNNMKR</sequence>
<keyword evidence="6" id="KW-0968">Cytoplasmic vesicle</keyword>
<feature type="region of interest" description="Disordered" evidence="9">
    <location>
        <begin position="177"/>
        <end position="219"/>
    </location>
</feature>
<evidence type="ECO:0000256" key="8">
    <source>
        <dbReference type="SAM" id="Coils"/>
    </source>
</evidence>
<feature type="domain" description="AP complex mu/sigma subunit" evidence="10">
    <location>
        <begin position="8"/>
        <end position="134"/>
    </location>
</feature>
<comment type="function">
    <text evidence="6">The coatomer is a cytosolic protein complex that binds to dilysine motifs and reversibly associates with Golgi non-clathrin-coated vesicles, which further mediate biosynthetic protein transport from the ER, via the Golgi up to the trans Golgi network. Coatomer complex is required for budding from Golgi membranes, and is essential for the retrograde Golgi-to-ER transport of dilysine-tagged proteins.</text>
</comment>
<comment type="caution">
    <text evidence="11">The sequence shown here is derived from an EMBL/GenBank/DDBJ whole genome shotgun (WGS) entry which is preliminary data.</text>
</comment>
<organism evidence="11 12">
    <name type="scientific">Pararge aegeria aegeria</name>
    <dbReference type="NCBI Taxonomy" id="348720"/>
    <lineage>
        <taxon>Eukaryota</taxon>
        <taxon>Metazoa</taxon>
        <taxon>Ecdysozoa</taxon>
        <taxon>Arthropoda</taxon>
        <taxon>Hexapoda</taxon>
        <taxon>Insecta</taxon>
        <taxon>Pterygota</taxon>
        <taxon>Neoptera</taxon>
        <taxon>Endopterygota</taxon>
        <taxon>Lepidoptera</taxon>
        <taxon>Glossata</taxon>
        <taxon>Ditrysia</taxon>
        <taxon>Papilionoidea</taxon>
        <taxon>Nymphalidae</taxon>
        <taxon>Satyrinae</taxon>
        <taxon>Satyrini</taxon>
        <taxon>Parargina</taxon>
        <taxon>Pararge</taxon>
    </lineage>
</organism>
<dbReference type="InterPro" id="IPR022775">
    <property type="entry name" value="AP_mu_sigma_su"/>
</dbReference>
<dbReference type="GO" id="GO:0051645">
    <property type="term" value="P:Golgi localization"/>
    <property type="evidence" value="ECO:0007669"/>
    <property type="project" value="TreeGrafter"/>
</dbReference>
<keyword evidence="6" id="KW-0472">Membrane</keyword>
<feature type="coiled-coil region" evidence="8">
    <location>
        <begin position="146"/>
        <end position="176"/>
    </location>
</feature>
<keyword evidence="4 6" id="KW-0963">Cytoplasm</keyword>
<evidence type="ECO:0000256" key="2">
    <source>
        <dbReference type="ARBA" id="ARBA00011775"/>
    </source>
</evidence>
<keyword evidence="5 6" id="KW-0653">Protein transport</keyword>
<dbReference type="PANTHER" id="PTHR10121">
    <property type="entry name" value="COATOMER SUBUNIT DELTA"/>
    <property type="match status" value="1"/>
</dbReference>
<proteinExistence type="inferred from homology"/>
<dbReference type="InterPro" id="IPR027059">
    <property type="entry name" value="Coatomer_dsu"/>
</dbReference>
<dbReference type="Gene3D" id="3.30.450.60">
    <property type="match status" value="1"/>
</dbReference>
<evidence type="ECO:0000313" key="12">
    <source>
        <dbReference type="Proteomes" id="UP000838756"/>
    </source>
</evidence>
<dbReference type="PANTHER" id="PTHR10121:SF0">
    <property type="entry name" value="COATOMER SUBUNIT DELTA"/>
    <property type="match status" value="1"/>
</dbReference>
<comment type="subunit">
    <text evidence="2 6">Oligomeric complex that consists of at least the alpha, beta, beta', gamma, delta, epsilon and zeta subunits.</text>
</comment>
<keyword evidence="3 6" id="KW-0813">Transport</keyword>
<evidence type="ECO:0000256" key="6">
    <source>
        <dbReference type="RuleBase" id="RU364018"/>
    </source>
</evidence>